<reference evidence="3 4" key="1">
    <citation type="submission" date="2018-02" db="EMBL/GenBank/DDBJ databases">
        <authorList>
            <person name="Moore K."/>
            <person name="Momper L."/>
        </authorList>
    </citation>
    <scope>NUCLEOTIDE SEQUENCE [LARGE SCALE GENOMIC DNA]</scope>
    <source>
        <strain evidence="3 4">CCALA 015</strain>
    </source>
</reference>
<dbReference type="InterPro" id="IPR050557">
    <property type="entry name" value="RTX_toxin/Mannuronan_C5-epim"/>
</dbReference>
<dbReference type="RefSeq" id="WP_106221599.1">
    <property type="nucleotide sequence ID" value="NZ_PVWP01000007.1"/>
</dbReference>
<comment type="subcellular location">
    <subcellularLocation>
        <location evidence="1">Secreted</location>
    </subcellularLocation>
</comment>
<dbReference type="InterPro" id="IPR011049">
    <property type="entry name" value="Serralysin-like_metalloprot_C"/>
</dbReference>
<evidence type="ECO:0008006" key="5">
    <source>
        <dbReference type="Google" id="ProtNLM"/>
    </source>
</evidence>
<dbReference type="PANTHER" id="PTHR38340">
    <property type="entry name" value="S-LAYER PROTEIN"/>
    <property type="match status" value="1"/>
</dbReference>
<sequence length="653" mass="65320">MATINVNPSGIPSLREAINAAAAGDTILLADGTYDTIRSLAKQSSVPGVVRSSGYAVSGTSEAGTIVRDTRIFQRNTDGPNGPGTVANLTLDYSAGGLADGNALLRATSGAFVVQDVTFRGTHTGWNGNGNLYMSLTSFSATAPITTHLTLDDVTVTIKGQGGFNPLTGAGGSAFLHSWNNSGSLLIRDSLFDEAGFLSSFNILNFTGSVAAGSVQISGNLFTRSDNQTVVRPTGNILGNVAATLSGNAFENGSYLDLYDVSKLITLTSNTFLTIANGFGLRITGPTVGVLPILTGTNVFSGPGLALKYVDAGDNKSISLSGTSTVNGTAFTKLTAAGQGNDTLSLAAGFADWVSGDDGNDSISTGDLADVLLGGAGNDTLTGGTGNDTVRGGAGNDTINYTVDSHGADAVDGGADADTLALTSGAGDQILNVTFNGTSITAFEGGTLTNVEAVTANLGAGTGDVLLYESTPGGVTVNLALGTASGFSSIAGIENVRSNGGADSLTGDSSNNRLNGLGNNDTIDGGGGNDTLTGGLGVDLLTGGSGDDTFLYTASAETGTTAATRDSITDFEGAGVAGGDLINVNAIDANTGAGGNQNFTFIGNAAFSAAGQLRFFQDGTNTILEANTTGVTGAEFTIQVNGLHTFVAADFVL</sequence>
<dbReference type="InterPro" id="IPR001343">
    <property type="entry name" value="Hemolysn_Ca-bd"/>
</dbReference>
<evidence type="ECO:0000313" key="4">
    <source>
        <dbReference type="Proteomes" id="UP000238218"/>
    </source>
</evidence>
<reference evidence="3 4" key="2">
    <citation type="submission" date="2018-03" db="EMBL/GenBank/DDBJ databases">
        <title>The ancient ancestry and fast evolution of plastids.</title>
        <authorList>
            <person name="Moore K.R."/>
            <person name="Magnabosco C."/>
            <person name="Momper L."/>
            <person name="Gold D.A."/>
            <person name="Bosak T."/>
            <person name="Fournier G.P."/>
        </authorList>
    </citation>
    <scope>NUCLEOTIDE SEQUENCE [LARGE SCALE GENOMIC DNA]</scope>
    <source>
        <strain evidence="3 4">CCALA 015</strain>
    </source>
</reference>
<dbReference type="InterPro" id="IPR018511">
    <property type="entry name" value="Hemolysin-typ_Ca-bd_CS"/>
</dbReference>
<evidence type="ECO:0000256" key="2">
    <source>
        <dbReference type="ARBA" id="ARBA00022525"/>
    </source>
</evidence>
<gene>
    <name evidence="3" type="ORF">C7B81_10645</name>
</gene>
<name>A0ABX5F907_9CHRO</name>
<dbReference type="Gene3D" id="2.150.10.10">
    <property type="entry name" value="Serralysin-like metalloprotease, C-terminal"/>
    <property type="match status" value="1"/>
</dbReference>
<dbReference type="PRINTS" id="PR00313">
    <property type="entry name" value="CABNDNGRPT"/>
</dbReference>
<evidence type="ECO:0000256" key="1">
    <source>
        <dbReference type="ARBA" id="ARBA00004613"/>
    </source>
</evidence>
<keyword evidence="4" id="KW-1185">Reference proteome</keyword>
<dbReference type="SUPFAM" id="SSF51126">
    <property type="entry name" value="Pectin lyase-like"/>
    <property type="match status" value="1"/>
</dbReference>
<dbReference type="InterPro" id="IPR011050">
    <property type="entry name" value="Pectin_lyase_fold/virulence"/>
</dbReference>
<organism evidence="3 4">
    <name type="scientific">Aphanothece cf. minutissima CCALA 015</name>
    <dbReference type="NCBI Taxonomy" id="2107695"/>
    <lineage>
        <taxon>Bacteria</taxon>
        <taxon>Bacillati</taxon>
        <taxon>Cyanobacteriota</taxon>
        <taxon>Cyanophyceae</taxon>
        <taxon>Oscillatoriophycideae</taxon>
        <taxon>Chroococcales</taxon>
        <taxon>Aphanothecaceae</taxon>
        <taxon>Aphanothece</taxon>
    </lineage>
</organism>
<evidence type="ECO:0000313" key="3">
    <source>
        <dbReference type="EMBL" id="PSB36879.1"/>
    </source>
</evidence>
<keyword evidence="2" id="KW-0964">Secreted</keyword>
<protein>
    <recommendedName>
        <fullName evidence="5">Calcium-binding protein</fullName>
    </recommendedName>
</protein>
<proteinExistence type="predicted"/>
<dbReference type="EMBL" id="PVWP01000007">
    <property type="protein sequence ID" value="PSB36879.1"/>
    <property type="molecule type" value="Genomic_DNA"/>
</dbReference>
<dbReference type="SUPFAM" id="SSF51120">
    <property type="entry name" value="beta-Roll"/>
    <property type="match status" value="2"/>
</dbReference>
<dbReference type="Pfam" id="PF00353">
    <property type="entry name" value="HemolysinCabind"/>
    <property type="match status" value="2"/>
</dbReference>
<comment type="caution">
    <text evidence="3">The sequence shown here is derived from an EMBL/GenBank/DDBJ whole genome shotgun (WGS) entry which is preliminary data.</text>
</comment>
<dbReference type="Proteomes" id="UP000238218">
    <property type="component" value="Unassembled WGS sequence"/>
</dbReference>
<accession>A0ABX5F907</accession>
<dbReference type="PANTHER" id="PTHR38340:SF1">
    <property type="entry name" value="S-LAYER PROTEIN"/>
    <property type="match status" value="1"/>
</dbReference>
<dbReference type="PROSITE" id="PS00330">
    <property type="entry name" value="HEMOLYSIN_CALCIUM"/>
    <property type="match status" value="3"/>
</dbReference>